<accession>A0A6A5EXR9</accession>
<evidence type="ECO:0000313" key="1">
    <source>
        <dbReference type="EMBL" id="KAF1383159.1"/>
    </source>
</evidence>
<dbReference type="EMBL" id="VHII01000011">
    <property type="protein sequence ID" value="KAF1383159.1"/>
    <property type="molecule type" value="Genomic_DNA"/>
</dbReference>
<dbReference type="AlphaFoldDB" id="A0A6A5EXR9"/>
<name>A0A6A5EXR9_PERFL</name>
<organism evidence="1 2">
    <name type="scientific">Perca fluviatilis</name>
    <name type="common">European perch</name>
    <dbReference type="NCBI Taxonomy" id="8168"/>
    <lineage>
        <taxon>Eukaryota</taxon>
        <taxon>Metazoa</taxon>
        <taxon>Chordata</taxon>
        <taxon>Craniata</taxon>
        <taxon>Vertebrata</taxon>
        <taxon>Euteleostomi</taxon>
        <taxon>Actinopterygii</taxon>
        <taxon>Neopterygii</taxon>
        <taxon>Teleostei</taxon>
        <taxon>Neoteleostei</taxon>
        <taxon>Acanthomorphata</taxon>
        <taxon>Eupercaria</taxon>
        <taxon>Perciformes</taxon>
        <taxon>Percoidei</taxon>
        <taxon>Percidae</taxon>
        <taxon>Percinae</taxon>
        <taxon>Perca</taxon>
    </lineage>
</organism>
<dbReference type="Proteomes" id="UP000465112">
    <property type="component" value="Chromosome 11"/>
</dbReference>
<sequence length="193" mass="21622">MCLLALPGCVFLRCQDVSSCVARMCLLALPGCIFSGSQGASSCILALRLPEEVALPSLSVSITTPSLSFFCLFLYSPLPLSSSSSSSTWMLPSDLSPVDFLSYNMIRCTIQASFCVAFLDWLIPTPCKNISKCLLQMRNNAENLTRSKLLPFLRGMKLSEAMCKRDCCIYFFIVQKFRTQFARTFMVYHRCHQ</sequence>
<protein>
    <submittedName>
        <fullName evidence="1">Uncharacterized protein</fullName>
    </submittedName>
</protein>
<gene>
    <name evidence="1" type="ORF">PFLUV_G00128410</name>
</gene>
<reference evidence="1 2" key="1">
    <citation type="submission" date="2019-06" db="EMBL/GenBank/DDBJ databases">
        <title>A chromosome-scale genome assembly of the European perch, Perca fluviatilis.</title>
        <authorList>
            <person name="Roques C."/>
            <person name="Zahm M."/>
            <person name="Cabau C."/>
            <person name="Klopp C."/>
            <person name="Bouchez O."/>
            <person name="Donnadieu C."/>
            <person name="Kuhl H."/>
            <person name="Gislard M."/>
            <person name="Guendouz S."/>
            <person name="Journot L."/>
            <person name="Haffray P."/>
            <person name="Bestin A."/>
            <person name="Morvezen R."/>
            <person name="Feron R."/>
            <person name="Wen M."/>
            <person name="Jouanno E."/>
            <person name="Herpin A."/>
            <person name="Schartl M."/>
            <person name="Postlethwait J."/>
            <person name="Schaerlinger B."/>
            <person name="Chardard D."/>
            <person name="Lecocq T."/>
            <person name="Poncet C."/>
            <person name="Jaffrelo L."/>
            <person name="Lampietro C."/>
            <person name="Guiguen Y."/>
        </authorList>
    </citation>
    <scope>NUCLEOTIDE SEQUENCE [LARGE SCALE GENOMIC DNA]</scope>
    <source>
        <tissue evidence="1">Blood</tissue>
    </source>
</reference>
<evidence type="ECO:0000313" key="2">
    <source>
        <dbReference type="Proteomes" id="UP000465112"/>
    </source>
</evidence>
<comment type="caution">
    <text evidence="1">The sequence shown here is derived from an EMBL/GenBank/DDBJ whole genome shotgun (WGS) entry which is preliminary data.</text>
</comment>
<proteinExistence type="predicted"/>
<keyword evidence="2" id="KW-1185">Reference proteome</keyword>